<feature type="domain" description="AttH" evidence="1">
    <location>
        <begin position="117"/>
        <end position="229"/>
    </location>
</feature>
<reference evidence="2 3" key="1">
    <citation type="submission" date="2016-07" db="EMBL/GenBank/DDBJ databases">
        <title>Multiple horizontal gene transfer events from other fungi enriched the ability of initially mycotrophic Trichoderma (Ascomycota) to feed on dead plant biomass.</title>
        <authorList>
            <consortium name="DOE Joint Genome Institute"/>
            <person name="Aerts A."/>
            <person name="Atanasova L."/>
            <person name="Chenthamara K."/>
            <person name="Zhang J."/>
            <person name="Grujic M."/>
            <person name="Henrissat B."/>
            <person name="Kuo A."/>
            <person name="Salamov A."/>
            <person name="Lipzen A."/>
            <person name="Labutti K."/>
            <person name="Barry K."/>
            <person name="Miao Y."/>
            <person name="Rahimi M.J."/>
            <person name="Shen Q."/>
            <person name="Grigoriev I.V."/>
            <person name="Kubicek C.P."/>
            <person name="Druzhinina I.S."/>
        </authorList>
    </citation>
    <scope>NUCLEOTIDE SEQUENCE [LARGE SCALE GENOMIC DNA]</scope>
    <source>
        <strain evidence="2 3">CBS 433.97</strain>
    </source>
</reference>
<dbReference type="PANTHER" id="PTHR40617">
    <property type="entry name" value="TERPENE CYCLASE ASQC"/>
    <property type="match status" value="1"/>
</dbReference>
<dbReference type="PANTHER" id="PTHR40617:SF1">
    <property type="entry name" value="ATTH DOMAIN-CONTAINING PROTEIN-RELATED"/>
    <property type="match status" value="1"/>
</dbReference>
<evidence type="ECO:0000259" key="1">
    <source>
        <dbReference type="Pfam" id="PF07143"/>
    </source>
</evidence>
<protein>
    <recommendedName>
        <fullName evidence="1">AttH domain-containing protein</fullName>
    </recommendedName>
</protein>
<dbReference type="InterPro" id="IPR053112">
    <property type="entry name" value="Fungal_Dehydratase/Hydratase"/>
</dbReference>
<sequence length="365" mass="39236">MLAPSNKQRKLLAFQAFIATAIAVNPGWKFHPQTSGFTSSGLANYPTPYNLSTSQTNHDPASTGSSFWSSSFIHGSNGRDYLVVANAVPALAVGGGALINIYRASILDLEDTSQYSQYARLTAVAQAYGPTGILNFTVPGFAFQSTSSTDPLSGMRISSATADVDFDLTFDMSSPPILNAGTGTFHVGGGTGFQWSMPAGKTTGWISVNGTKVYVDPSRSLTWYDRQWGVIPESFSWFQVHIPGHASDGSEDELYSIWTWTDPINGSKKFATRRTGEQAEQSVVPVTEKISSNRTFTSPATKNTYPLDWIINIAGGPELRLSSIRPDQEIQSAGVPLVSYTGFLKVVATYPGGRTVPAFGVIESL</sequence>
<gene>
    <name evidence="2" type="ORF">M441DRAFT_138007</name>
</gene>
<keyword evidence="3" id="KW-1185">Reference proteome</keyword>
<dbReference type="Gene3D" id="2.40.370.10">
    <property type="entry name" value="AttH-like domain"/>
    <property type="match status" value="2"/>
</dbReference>
<evidence type="ECO:0000313" key="3">
    <source>
        <dbReference type="Proteomes" id="UP000240493"/>
    </source>
</evidence>
<organism evidence="2 3">
    <name type="scientific">Trichoderma asperellum (strain ATCC 204424 / CBS 433.97 / NBRC 101777)</name>
    <dbReference type="NCBI Taxonomy" id="1042311"/>
    <lineage>
        <taxon>Eukaryota</taxon>
        <taxon>Fungi</taxon>
        <taxon>Dikarya</taxon>
        <taxon>Ascomycota</taxon>
        <taxon>Pezizomycotina</taxon>
        <taxon>Sordariomycetes</taxon>
        <taxon>Hypocreomycetidae</taxon>
        <taxon>Hypocreales</taxon>
        <taxon>Hypocreaceae</taxon>
        <taxon>Trichoderma</taxon>
    </lineage>
</organism>
<dbReference type="STRING" id="1042311.A0A2T3ZC85"/>
<accession>A0A2T3ZC85</accession>
<proteinExistence type="predicted"/>
<dbReference type="SUPFAM" id="SSF159245">
    <property type="entry name" value="AttH-like"/>
    <property type="match status" value="1"/>
</dbReference>
<dbReference type="AlphaFoldDB" id="A0A2T3ZC85"/>
<dbReference type="InterPro" id="IPR010791">
    <property type="entry name" value="AttH_dom"/>
</dbReference>
<dbReference type="EMBL" id="KZ679260">
    <property type="protein sequence ID" value="PTB42415.1"/>
    <property type="molecule type" value="Genomic_DNA"/>
</dbReference>
<name>A0A2T3ZC85_TRIA4</name>
<dbReference type="Proteomes" id="UP000240493">
    <property type="component" value="Unassembled WGS sequence"/>
</dbReference>
<dbReference type="OrthoDB" id="5295747at2759"/>
<evidence type="ECO:0000313" key="2">
    <source>
        <dbReference type="EMBL" id="PTB42415.1"/>
    </source>
</evidence>
<dbReference type="Pfam" id="PF07143">
    <property type="entry name" value="CrtC"/>
    <property type="match status" value="1"/>
</dbReference>
<dbReference type="InterPro" id="IPR023374">
    <property type="entry name" value="AttH-like_dom_sf"/>
</dbReference>